<dbReference type="Gene3D" id="3.40.395.10">
    <property type="entry name" value="Adenoviral Proteinase, Chain A"/>
    <property type="match status" value="1"/>
</dbReference>
<dbReference type="SUPFAM" id="SSF54001">
    <property type="entry name" value="Cysteine proteinases"/>
    <property type="match status" value="1"/>
</dbReference>
<dbReference type="Gramene" id="EER96519">
    <property type="protein sequence ID" value="EER96519"/>
    <property type="gene ID" value="SORBI_3002G161100"/>
</dbReference>
<dbReference type="OMA" id="SARIFMD"/>
<gene>
    <name evidence="1" type="ORF">SORBI_3002G161100</name>
</gene>
<sequence>MECMFHGNIEFNGEVLSAYIHCIRDEDHLLHREGGNVFLENTFICSMLERDGDPKVTLSYKTDTIKERVQNYLEVDMAFLPINIEKCHRYLAVLNAKKREDRRANANRWEDINNFRFKLPAILWDSRLNIKNKCEKLDRPNDDGHSRGDVEIIDTIEVPKPSARIFMDRKELLHRLSTYIWSIQDQECLDKEWVRSTTPYPISISLRTIRDILDDNKPMHCGCFNMAVRTVACNIARLIIEEDKYHFMDLQFCNIAQIGRDPRCCDEINYKELAKLFECWDICYYIKDCSTVLLPYHRDRLYILFIIDMRKKIVYIMDPLSPNLKYTGNDRCKPYLTTLHNIAYHFNHAMKLVNPAWNANISDWHPEFPTWLPRNYSWKVSGFLVYSYLKNWDEIRLFIHPISHSVRTEFLVDMLQSNENECANIIPEELRDLLKQLRTYL</sequence>
<dbReference type="EMBL" id="CM000761">
    <property type="protein sequence ID" value="EER96519.2"/>
    <property type="molecule type" value="Genomic_DNA"/>
</dbReference>
<dbReference type="GO" id="GO:0005634">
    <property type="term" value="C:nucleus"/>
    <property type="evidence" value="ECO:0000318"/>
    <property type="project" value="GO_Central"/>
</dbReference>
<dbReference type="GO" id="GO:0016929">
    <property type="term" value="F:deSUMOylase activity"/>
    <property type="evidence" value="ECO:0000318"/>
    <property type="project" value="GO_Central"/>
</dbReference>
<evidence type="ECO:0008006" key="3">
    <source>
        <dbReference type="Google" id="ProtNLM"/>
    </source>
</evidence>
<keyword evidence="2" id="KW-1185">Reference proteome</keyword>
<dbReference type="Proteomes" id="UP000000768">
    <property type="component" value="Chromosome 2"/>
</dbReference>
<protein>
    <recommendedName>
        <fullName evidence="3">Ubiquitin-like protease family profile domain-containing protein</fullName>
    </recommendedName>
</protein>
<evidence type="ECO:0000313" key="2">
    <source>
        <dbReference type="Proteomes" id="UP000000768"/>
    </source>
</evidence>
<dbReference type="InterPro" id="IPR038765">
    <property type="entry name" value="Papain-like_cys_pep_sf"/>
</dbReference>
<dbReference type="GO" id="GO:0016926">
    <property type="term" value="P:protein desumoylation"/>
    <property type="evidence" value="ECO:0000318"/>
    <property type="project" value="GO_Central"/>
</dbReference>
<proteinExistence type="predicted"/>
<reference evidence="2" key="2">
    <citation type="journal article" date="2018" name="Plant J.">
        <title>The Sorghum bicolor reference genome: improved assembly, gene annotations, a transcriptome atlas, and signatures of genome organization.</title>
        <authorList>
            <person name="McCormick R.F."/>
            <person name="Truong S.K."/>
            <person name="Sreedasyam A."/>
            <person name="Jenkins J."/>
            <person name="Shu S."/>
            <person name="Sims D."/>
            <person name="Kennedy M."/>
            <person name="Amirebrahimi M."/>
            <person name="Weers B.D."/>
            <person name="McKinley B."/>
            <person name="Mattison A."/>
            <person name="Morishige D.T."/>
            <person name="Grimwood J."/>
            <person name="Schmutz J."/>
            <person name="Mullet J.E."/>
        </authorList>
    </citation>
    <scope>NUCLEOTIDE SEQUENCE [LARGE SCALE GENOMIC DNA]</scope>
    <source>
        <strain evidence="2">cv. BTx623</strain>
    </source>
</reference>
<accession>C5X8Y5</accession>
<evidence type="ECO:0000313" key="1">
    <source>
        <dbReference type="EMBL" id="EER96519.2"/>
    </source>
</evidence>
<dbReference type="InParanoid" id="C5X8Y5"/>
<dbReference type="AlphaFoldDB" id="C5X8Y5"/>
<dbReference type="HOGENOM" id="CLU_111869_0_0_1"/>
<name>C5X8Y5_SORBI</name>
<organism evidence="1 2">
    <name type="scientific">Sorghum bicolor</name>
    <name type="common">Sorghum</name>
    <name type="synonym">Sorghum vulgare</name>
    <dbReference type="NCBI Taxonomy" id="4558"/>
    <lineage>
        <taxon>Eukaryota</taxon>
        <taxon>Viridiplantae</taxon>
        <taxon>Streptophyta</taxon>
        <taxon>Embryophyta</taxon>
        <taxon>Tracheophyta</taxon>
        <taxon>Spermatophyta</taxon>
        <taxon>Magnoliopsida</taxon>
        <taxon>Liliopsida</taxon>
        <taxon>Poales</taxon>
        <taxon>Poaceae</taxon>
        <taxon>PACMAD clade</taxon>
        <taxon>Panicoideae</taxon>
        <taxon>Andropogonodae</taxon>
        <taxon>Andropogoneae</taxon>
        <taxon>Sorghinae</taxon>
        <taxon>Sorghum</taxon>
    </lineage>
</organism>
<reference evidence="1 2" key="1">
    <citation type="journal article" date="2009" name="Nature">
        <title>The Sorghum bicolor genome and the diversification of grasses.</title>
        <authorList>
            <person name="Paterson A.H."/>
            <person name="Bowers J.E."/>
            <person name="Bruggmann R."/>
            <person name="Dubchak I."/>
            <person name="Grimwood J."/>
            <person name="Gundlach H."/>
            <person name="Haberer G."/>
            <person name="Hellsten U."/>
            <person name="Mitros T."/>
            <person name="Poliakov A."/>
            <person name="Schmutz J."/>
            <person name="Spannagl M."/>
            <person name="Tang H."/>
            <person name="Wang X."/>
            <person name="Wicker T."/>
            <person name="Bharti A.K."/>
            <person name="Chapman J."/>
            <person name="Feltus F.A."/>
            <person name="Gowik U."/>
            <person name="Grigoriev I.V."/>
            <person name="Lyons E."/>
            <person name="Maher C.A."/>
            <person name="Martis M."/>
            <person name="Narechania A."/>
            <person name="Otillar R.P."/>
            <person name="Penning B.W."/>
            <person name="Salamov A.A."/>
            <person name="Wang Y."/>
            <person name="Zhang L."/>
            <person name="Carpita N.C."/>
            <person name="Freeling M."/>
            <person name="Gingle A.R."/>
            <person name="Hash C.T."/>
            <person name="Keller B."/>
            <person name="Klein P."/>
            <person name="Kresovich S."/>
            <person name="McCann M.C."/>
            <person name="Ming R."/>
            <person name="Peterson D.G."/>
            <person name="Mehboob-ur-Rahman"/>
            <person name="Ware D."/>
            <person name="Westhoff P."/>
            <person name="Mayer K.F."/>
            <person name="Messing J."/>
            <person name="Rokhsar D.S."/>
        </authorList>
    </citation>
    <scope>NUCLEOTIDE SEQUENCE [LARGE SCALE GENOMIC DNA]</scope>
    <source>
        <strain evidence="2">cv. BTx623</strain>
    </source>
</reference>